<organism evidence="3 4">
    <name type="scientific">Venturia effusa</name>
    <dbReference type="NCBI Taxonomy" id="50376"/>
    <lineage>
        <taxon>Eukaryota</taxon>
        <taxon>Fungi</taxon>
        <taxon>Dikarya</taxon>
        <taxon>Ascomycota</taxon>
        <taxon>Pezizomycotina</taxon>
        <taxon>Dothideomycetes</taxon>
        <taxon>Pleosporomycetidae</taxon>
        <taxon>Venturiales</taxon>
        <taxon>Venturiaceae</taxon>
        <taxon>Venturia</taxon>
    </lineage>
</organism>
<dbReference type="Proteomes" id="UP000316270">
    <property type="component" value="Chromosome 3"/>
</dbReference>
<name>A0A517L1V6_9PEZI</name>
<dbReference type="Pfam" id="PF20411">
    <property type="entry name" value="DUF6697"/>
    <property type="match status" value="1"/>
</dbReference>
<dbReference type="OrthoDB" id="5427977at2759"/>
<proteinExistence type="predicted"/>
<evidence type="ECO:0000313" key="3">
    <source>
        <dbReference type="EMBL" id="QDS69621.1"/>
    </source>
</evidence>
<dbReference type="InterPro" id="IPR046520">
    <property type="entry name" value="DUF6697"/>
</dbReference>
<keyword evidence="4" id="KW-1185">Reference proteome</keyword>
<reference evidence="3 4" key="1">
    <citation type="submission" date="2019-07" db="EMBL/GenBank/DDBJ databases">
        <title>Finished genome of Venturia effusa.</title>
        <authorList>
            <person name="Young C.A."/>
            <person name="Cox M.P."/>
            <person name="Ganley A.R.D."/>
            <person name="David W.J."/>
        </authorList>
    </citation>
    <scope>NUCLEOTIDE SEQUENCE [LARGE SCALE GENOMIC DNA]</scope>
    <source>
        <strain evidence="4">albino</strain>
    </source>
</reference>
<feature type="region of interest" description="Disordered" evidence="1">
    <location>
        <begin position="97"/>
        <end position="137"/>
    </location>
</feature>
<dbReference type="EMBL" id="CP042187">
    <property type="protein sequence ID" value="QDS69621.1"/>
    <property type="molecule type" value="Genomic_DNA"/>
</dbReference>
<evidence type="ECO:0000256" key="1">
    <source>
        <dbReference type="SAM" id="MobiDB-lite"/>
    </source>
</evidence>
<evidence type="ECO:0000259" key="2">
    <source>
        <dbReference type="Pfam" id="PF20411"/>
    </source>
</evidence>
<evidence type="ECO:0000313" key="4">
    <source>
        <dbReference type="Proteomes" id="UP000316270"/>
    </source>
</evidence>
<dbReference type="AlphaFoldDB" id="A0A517L1V6"/>
<protein>
    <recommendedName>
        <fullName evidence="2">DUF6697 domain-containing protein</fullName>
    </recommendedName>
</protein>
<sequence length="512" mass="55745">MAGINPLAGSFVPKSAEQVTDGPPVALDKESVKMVQYVDTQIVNLRSALVDELCSLRRDVDVLNAGGWNVKMGPFERSKNLTDVEVAAIRQQIAGRLNGATTPDGSLSLDGVSDRQDSPMKTASKPMVPGGLATSLPPPKSLATSLAQPVKSLATSLVQPAKGLATSVAQPAKGLATSVAQPAKGLATSVAQPVKGLATSLATPPKAPATNLAPTQLPIRAQEPATVPVKKIELWKPSYIRSLQSVNNLKVPPPASMQTFTRDFLNITFGGLEHSPSLFYIPTLIKKPLLPERTYYLMDKSVEPYLPSAPGQHGTKLTPFFNNASPAGDEDISYKNVPLFVASSAYLGEAKSKPNEYVYFGAYSQTRWSDRLDAERLRHDVSQKVKEHWAATLADPARPKWMTEAMEKHFYPQPEYLGALPQASPREIQGEEIQKAVTEFLLETAAWKQFATAKVAGMDKEAMLQMFDKADADSPAGLRLWFEYLECTMWDEGFYNMLVKSQVLFKNGGRLN</sequence>
<feature type="domain" description="DUF6697" evidence="2">
    <location>
        <begin position="259"/>
        <end position="500"/>
    </location>
</feature>
<gene>
    <name evidence="3" type="ORF">FKW77_008876</name>
</gene>
<accession>A0A517L1V6</accession>